<sequence length="234" mass="23529">MKTPTKTVLGAAAAVAIAATTVLSGGVAAAQIPGADNEGVVVITDSDLVEVTVDDKGEAPSQVSGSITNTGDRPLRCATPGLDGAEYPGQVTEAGVVARAMNYYATHIYAPGGFAIPIGGGGPVFAGSLYDILPGGSIGGSVLGDSTAELVEIRDMQAAARLAGRTGDPRVGSSTAFTLAAGQSSDWVADLAVPGTGDRGQWQAAAMFFCRHTSNPVENFVFAGFENDVEPGVL</sequence>
<evidence type="ECO:0000256" key="1">
    <source>
        <dbReference type="SAM" id="SignalP"/>
    </source>
</evidence>
<keyword evidence="2" id="KW-0614">Plasmid</keyword>
<keyword evidence="3" id="KW-1185">Reference proteome</keyword>
<dbReference type="RefSeq" id="WP_107749409.1">
    <property type="nucleotide sequence ID" value="NZ_CP015454.1"/>
</dbReference>
<evidence type="ECO:0008006" key="4">
    <source>
        <dbReference type="Google" id="ProtNLM"/>
    </source>
</evidence>
<protein>
    <recommendedName>
        <fullName evidence="4">MspA protein</fullName>
    </recommendedName>
</protein>
<organism evidence="2 3">
    <name type="scientific">Dietzia psychralcaliphila</name>
    <dbReference type="NCBI Taxonomy" id="139021"/>
    <lineage>
        <taxon>Bacteria</taxon>
        <taxon>Bacillati</taxon>
        <taxon>Actinomycetota</taxon>
        <taxon>Actinomycetes</taxon>
        <taxon>Mycobacteriales</taxon>
        <taxon>Dietziaceae</taxon>
        <taxon>Dietzia</taxon>
    </lineage>
</organism>
<gene>
    <name evidence="2" type="ORF">A6048_17850</name>
</gene>
<proteinExistence type="predicted"/>
<geneLocation type="plasmid" evidence="2 3">
    <name>unnamed</name>
</geneLocation>
<accession>A0AAD0NSL2</accession>
<dbReference type="Proteomes" id="UP000244903">
    <property type="component" value="Plasmid unnamed"/>
</dbReference>
<name>A0AAD0NSL2_9ACTN</name>
<evidence type="ECO:0000313" key="3">
    <source>
        <dbReference type="Proteomes" id="UP000244903"/>
    </source>
</evidence>
<dbReference type="AlphaFoldDB" id="A0AAD0NSL2"/>
<feature type="chain" id="PRO_5042191777" description="MspA protein" evidence="1">
    <location>
        <begin position="25"/>
        <end position="234"/>
    </location>
</feature>
<reference evidence="2 3" key="1">
    <citation type="submission" date="2016-04" db="EMBL/GenBank/DDBJ databases">
        <title>Complete genome sequence of the haloalkaliphilic hydrocarbon-degrading bacterium Dietzia psychralcaliphila ILA-1T, isolated from a drain of a fish product-processing plant.</title>
        <authorList>
            <person name="Zhao J."/>
            <person name="Hu B."/>
            <person name="Geng S."/>
            <person name="Nie Y."/>
            <person name="Tang Y."/>
        </authorList>
    </citation>
    <scope>NUCLEOTIDE SEQUENCE [LARGE SCALE GENOMIC DNA]</scope>
    <source>
        <strain evidence="2 3">ILA-1</strain>
        <plasmid evidence="2 3">unnamed</plasmid>
    </source>
</reference>
<dbReference type="EMBL" id="CP015454">
    <property type="protein sequence ID" value="AWH97603.1"/>
    <property type="molecule type" value="Genomic_DNA"/>
</dbReference>
<dbReference type="KEGG" id="dpc:A6048_17850"/>
<keyword evidence="1" id="KW-0732">Signal</keyword>
<feature type="signal peptide" evidence="1">
    <location>
        <begin position="1"/>
        <end position="24"/>
    </location>
</feature>
<evidence type="ECO:0000313" key="2">
    <source>
        <dbReference type="EMBL" id="AWH97603.1"/>
    </source>
</evidence>